<dbReference type="InterPro" id="IPR038565">
    <property type="entry name" value="CLIP_sf"/>
</dbReference>
<comment type="caution">
    <text evidence="8">The sequence shown here is derived from an EMBL/GenBank/DDBJ whole genome shotgun (WGS) entry which is preliminary data.</text>
</comment>
<dbReference type="GO" id="GO:0006508">
    <property type="term" value="P:proteolysis"/>
    <property type="evidence" value="ECO:0007669"/>
    <property type="project" value="UniProtKB-KW"/>
</dbReference>
<organism evidence="8 9">
    <name type="scientific">Meganyctiphanes norvegica</name>
    <name type="common">Northern krill</name>
    <name type="synonym">Thysanopoda norvegica</name>
    <dbReference type="NCBI Taxonomy" id="48144"/>
    <lineage>
        <taxon>Eukaryota</taxon>
        <taxon>Metazoa</taxon>
        <taxon>Ecdysozoa</taxon>
        <taxon>Arthropoda</taxon>
        <taxon>Crustacea</taxon>
        <taxon>Multicrustacea</taxon>
        <taxon>Malacostraca</taxon>
        <taxon>Eumalacostraca</taxon>
        <taxon>Eucarida</taxon>
        <taxon>Euphausiacea</taxon>
        <taxon>Euphausiidae</taxon>
        <taxon>Meganyctiphanes</taxon>
    </lineage>
</organism>
<dbReference type="Gene3D" id="3.30.1640.30">
    <property type="match status" value="1"/>
</dbReference>
<keyword evidence="4" id="KW-0720">Serine protease</keyword>
<dbReference type="SMART" id="SM00680">
    <property type="entry name" value="CLIP"/>
    <property type="match status" value="1"/>
</dbReference>
<name>A0AAV2PT71_MEGNR</name>
<evidence type="ECO:0000256" key="2">
    <source>
        <dbReference type="ARBA" id="ARBA00022729"/>
    </source>
</evidence>
<evidence type="ECO:0000256" key="6">
    <source>
        <dbReference type="SAM" id="MobiDB-lite"/>
    </source>
</evidence>
<feature type="non-terminal residue" evidence="8">
    <location>
        <position position="112"/>
    </location>
</feature>
<dbReference type="AlphaFoldDB" id="A0AAV2PT71"/>
<protein>
    <recommendedName>
        <fullName evidence="7">Clip domain-containing protein</fullName>
    </recommendedName>
</protein>
<dbReference type="InterPro" id="IPR022700">
    <property type="entry name" value="CLIP"/>
</dbReference>
<evidence type="ECO:0000259" key="7">
    <source>
        <dbReference type="PROSITE" id="PS51888"/>
    </source>
</evidence>
<keyword evidence="1" id="KW-0645">Protease</keyword>
<feature type="region of interest" description="Disordered" evidence="6">
    <location>
        <begin position="68"/>
        <end position="97"/>
    </location>
</feature>
<evidence type="ECO:0000256" key="3">
    <source>
        <dbReference type="ARBA" id="ARBA00022801"/>
    </source>
</evidence>
<gene>
    <name evidence="8" type="ORF">MNOR_LOCUS3719</name>
</gene>
<accession>A0AAV2PT71</accession>
<keyword evidence="2" id="KW-0732">Signal</keyword>
<dbReference type="EMBL" id="CAXKWB010001300">
    <property type="protein sequence ID" value="CAL4063960.1"/>
    <property type="molecule type" value="Genomic_DNA"/>
</dbReference>
<feature type="non-terminal residue" evidence="8">
    <location>
        <position position="1"/>
    </location>
</feature>
<feature type="domain" description="Clip" evidence="7">
    <location>
        <begin position="10"/>
        <end position="62"/>
    </location>
</feature>
<dbReference type="Proteomes" id="UP001497623">
    <property type="component" value="Unassembled WGS sequence"/>
</dbReference>
<evidence type="ECO:0000256" key="1">
    <source>
        <dbReference type="ARBA" id="ARBA00022670"/>
    </source>
</evidence>
<evidence type="ECO:0000256" key="5">
    <source>
        <dbReference type="ARBA" id="ARBA00023157"/>
    </source>
</evidence>
<reference evidence="8 9" key="1">
    <citation type="submission" date="2024-05" db="EMBL/GenBank/DDBJ databases">
        <authorList>
            <person name="Wallberg A."/>
        </authorList>
    </citation>
    <scope>NUCLEOTIDE SEQUENCE [LARGE SCALE GENOMIC DNA]</scope>
</reference>
<evidence type="ECO:0000313" key="8">
    <source>
        <dbReference type="EMBL" id="CAL4063960.1"/>
    </source>
</evidence>
<sequence length="112" mass="12163">NTRNDNVQQSCITSRGRPGSCIAYSKCPSLQVTVGLLTNTAGRSLLRDNICRQIGQSYYFCCPSSPRSSDTKVISPGEQPVARPSQRTEIPSTDECGITSAKFGRGYKVQTI</sequence>
<dbReference type="GO" id="GO:0008236">
    <property type="term" value="F:serine-type peptidase activity"/>
    <property type="evidence" value="ECO:0007669"/>
    <property type="project" value="UniProtKB-KW"/>
</dbReference>
<dbReference type="Pfam" id="PF12032">
    <property type="entry name" value="CLIP"/>
    <property type="match status" value="1"/>
</dbReference>
<keyword evidence="5" id="KW-1015">Disulfide bond</keyword>
<evidence type="ECO:0000256" key="4">
    <source>
        <dbReference type="ARBA" id="ARBA00022825"/>
    </source>
</evidence>
<dbReference type="PROSITE" id="PS51888">
    <property type="entry name" value="CLIP"/>
    <property type="match status" value="1"/>
</dbReference>
<keyword evidence="9" id="KW-1185">Reference proteome</keyword>
<keyword evidence="3" id="KW-0378">Hydrolase</keyword>
<evidence type="ECO:0000313" key="9">
    <source>
        <dbReference type="Proteomes" id="UP001497623"/>
    </source>
</evidence>
<proteinExistence type="predicted"/>